<evidence type="ECO:0000256" key="5">
    <source>
        <dbReference type="SAM" id="MobiDB-lite"/>
    </source>
</evidence>
<feature type="compositionally biased region" description="Basic and acidic residues" evidence="5">
    <location>
        <begin position="224"/>
        <end position="233"/>
    </location>
</feature>
<protein>
    <recommendedName>
        <fullName evidence="7">SMC-Scp complex subunit ScpB</fullName>
    </recommendedName>
</protein>
<evidence type="ECO:0000256" key="4">
    <source>
        <dbReference type="ARBA" id="ARBA00023306"/>
    </source>
</evidence>
<dbReference type="InterPro" id="IPR005234">
    <property type="entry name" value="ScpB_csome_segregation"/>
</dbReference>
<evidence type="ECO:0008006" key="7">
    <source>
        <dbReference type="Google" id="ProtNLM"/>
    </source>
</evidence>
<dbReference type="Pfam" id="PF04079">
    <property type="entry name" value="SMC_ScpB"/>
    <property type="match status" value="1"/>
</dbReference>
<evidence type="ECO:0000256" key="3">
    <source>
        <dbReference type="ARBA" id="ARBA00022829"/>
    </source>
</evidence>
<evidence type="ECO:0000256" key="2">
    <source>
        <dbReference type="ARBA" id="ARBA00022618"/>
    </source>
</evidence>
<reference evidence="6" key="1">
    <citation type="submission" date="2018-05" db="EMBL/GenBank/DDBJ databases">
        <authorList>
            <person name="Lanie J.A."/>
            <person name="Ng W.-L."/>
            <person name="Kazmierczak K.M."/>
            <person name="Andrzejewski T.M."/>
            <person name="Davidsen T.M."/>
            <person name="Wayne K.J."/>
            <person name="Tettelin H."/>
            <person name="Glass J.I."/>
            <person name="Rusch D."/>
            <person name="Podicherti R."/>
            <person name="Tsui H.-C.T."/>
            <person name="Winkler M.E."/>
        </authorList>
    </citation>
    <scope>NUCLEOTIDE SEQUENCE</scope>
</reference>
<gene>
    <name evidence="6" type="ORF">METZ01_LOCUS95812</name>
</gene>
<sequence length="233" mass="26009">MSELFQYHLRLLEALLFASENPIPEKVIAGRLPEGVDIQTLLRKLTAMYKNRGVNLVKAGKNWAFRTAPDIRAQLVVEKEMTRKLSRAAVETLAIVAYHQPITRAEIEEIRGVSVSRGTLDVLLEAAWIRPRGRRRTPGRPVTWGTTESFLDHFGLEGLDDLPGLDDLKASGLIDKRPAIQTLTTRGNVALMKDPDMLEEVTNTGSVVWEPLDPDQDDVLTSEEVDRKSNTAS</sequence>
<accession>A0A381VT51</accession>
<dbReference type="InterPro" id="IPR036390">
    <property type="entry name" value="WH_DNA-bd_sf"/>
</dbReference>
<feature type="compositionally biased region" description="Acidic residues" evidence="5">
    <location>
        <begin position="212"/>
        <end position="223"/>
    </location>
</feature>
<dbReference type="NCBIfam" id="TIGR00281">
    <property type="entry name" value="SMC-Scp complex subunit ScpB"/>
    <property type="match status" value="1"/>
</dbReference>
<keyword evidence="4" id="KW-0131">Cell cycle</keyword>
<feature type="region of interest" description="Disordered" evidence="5">
    <location>
        <begin position="205"/>
        <end position="233"/>
    </location>
</feature>
<evidence type="ECO:0000256" key="1">
    <source>
        <dbReference type="ARBA" id="ARBA00022490"/>
    </source>
</evidence>
<dbReference type="GO" id="GO:0051304">
    <property type="term" value="P:chromosome separation"/>
    <property type="evidence" value="ECO:0007669"/>
    <property type="project" value="InterPro"/>
</dbReference>
<dbReference type="EMBL" id="UINC01009585">
    <property type="protein sequence ID" value="SVA42958.1"/>
    <property type="molecule type" value="Genomic_DNA"/>
</dbReference>
<dbReference type="InterPro" id="IPR036388">
    <property type="entry name" value="WH-like_DNA-bd_sf"/>
</dbReference>
<proteinExistence type="predicted"/>
<organism evidence="6">
    <name type="scientific">marine metagenome</name>
    <dbReference type="NCBI Taxonomy" id="408172"/>
    <lineage>
        <taxon>unclassified sequences</taxon>
        <taxon>metagenomes</taxon>
        <taxon>ecological metagenomes</taxon>
    </lineage>
</organism>
<keyword evidence="2" id="KW-0132">Cell division</keyword>
<keyword evidence="3" id="KW-0159">Chromosome partition</keyword>
<dbReference type="GO" id="GO:0051301">
    <property type="term" value="P:cell division"/>
    <property type="evidence" value="ECO:0007669"/>
    <property type="project" value="UniProtKB-KW"/>
</dbReference>
<dbReference type="PANTHER" id="PTHR34298">
    <property type="entry name" value="SEGREGATION AND CONDENSATION PROTEIN B"/>
    <property type="match status" value="1"/>
</dbReference>
<keyword evidence="1" id="KW-0963">Cytoplasm</keyword>
<dbReference type="Gene3D" id="1.10.10.10">
    <property type="entry name" value="Winged helix-like DNA-binding domain superfamily/Winged helix DNA-binding domain"/>
    <property type="match status" value="2"/>
</dbReference>
<dbReference type="PANTHER" id="PTHR34298:SF2">
    <property type="entry name" value="SEGREGATION AND CONDENSATION PROTEIN B"/>
    <property type="match status" value="1"/>
</dbReference>
<dbReference type="SUPFAM" id="SSF46785">
    <property type="entry name" value="Winged helix' DNA-binding domain"/>
    <property type="match status" value="2"/>
</dbReference>
<evidence type="ECO:0000313" key="6">
    <source>
        <dbReference type="EMBL" id="SVA42958.1"/>
    </source>
</evidence>
<dbReference type="AlphaFoldDB" id="A0A381VT51"/>
<name>A0A381VT51_9ZZZZ</name>